<dbReference type="Proteomes" id="UP000613177">
    <property type="component" value="Unassembled WGS sequence"/>
</dbReference>
<dbReference type="AlphaFoldDB" id="A0A8H7SUL0"/>
<accession>A0A8H7SUL0</accession>
<dbReference type="EMBL" id="JAEPRE010000007">
    <property type="protein sequence ID" value="KAG2237314.1"/>
    <property type="molecule type" value="Genomic_DNA"/>
</dbReference>
<sequence length="108" mass="12570">MSGQFGNSDQTKIKFDHHKAMFGLLAMMKIVAGEYQYASLQHFSKCKFFFLHGAGDGLQLWSLVYQEVVFDFWQEATLTILPKFEDVDTFLPELVKFFWSVKVDMNID</sequence>
<proteinExistence type="predicted"/>
<organism evidence="1 2">
    <name type="scientific">Thamnidium elegans</name>
    <dbReference type="NCBI Taxonomy" id="101142"/>
    <lineage>
        <taxon>Eukaryota</taxon>
        <taxon>Fungi</taxon>
        <taxon>Fungi incertae sedis</taxon>
        <taxon>Mucoromycota</taxon>
        <taxon>Mucoromycotina</taxon>
        <taxon>Mucoromycetes</taxon>
        <taxon>Mucorales</taxon>
        <taxon>Mucorineae</taxon>
        <taxon>Mucoraceae</taxon>
        <taxon>Thamnidium</taxon>
    </lineage>
</organism>
<gene>
    <name evidence="1" type="ORF">INT48_009047</name>
</gene>
<name>A0A8H7SUL0_9FUNG</name>
<keyword evidence="2" id="KW-1185">Reference proteome</keyword>
<comment type="caution">
    <text evidence="1">The sequence shown here is derived from an EMBL/GenBank/DDBJ whole genome shotgun (WGS) entry which is preliminary data.</text>
</comment>
<evidence type="ECO:0000313" key="1">
    <source>
        <dbReference type="EMBL" id="KAG2237314.1"/>
    </source>
</evidence>
<evidence type="ECO:0000313" key="2">
    <source>
        <dbReference type="Proteomes" id="UP000613177"/>
    </source>
</evidence>
<reference evidence="1" key="1">
    <citation type="submission" date="2021-01" db="EMBL/GenBank/DDBJ databases">
        <title>Metabolic potential, ecology and presence of endohyphal bacteria is reflected in genomic diversity of Mucoromycotina.</title>
        <authorList>
            <person name="Muszewska A."/>
            <person name="Okrasinska A."/>
            <person name="Steczkiewicz K."/>
            <person name="Drgas O."/>
            <person name="Orlowska M."/>
            <person name="Perlinska-Lenart U."/>
            <person name="Aleksandrzak-Piekarczyk T."/>
            <person name="Szatraj K."/>
            <person name="Zielenkiewicz U."/>
            <person name="Pilsyk S."/>
            <person name="Malc E."/>
            <person name="Mieczkowski P."/>
            <person name="Kruszewska J.S."/>
            <person name="Biernat P."/>
            <person name="Pawlowska J."/>
        </authorList>
    </citation>
    <scope>NUCLEOTIDE SEQUENCE</scope>
    <source>
        <strain evidence="1">WA0000018081</strain>
    </source>
</reference>
<protein>
    <submittedName>
        <fullName evidence="1">Uncharacterized protein</fullName>
    </submittedName>
</protein>